<keyword evidence="2" id="KW-1185">Reference proteome</keyword>
<organism evidence="1 2">
    <name type="scientific">Porites lobata</name>
    <dbReference type="NCBI Taxonomy" id="104759"/>
    <lineage>
        <taxon>Eukaryota</taxon>
        <taxon>Metazoa</taxon>
        <taxon>Cnidaria</taxon>
        <taxon>Anthozoa</taxon>
        <taxon>Hexacorallia</taxon>
        <taxon>Scleractinia</taxon>
        <taxon>Fungiina</taxon>
        <taxon>Poritidae</taxon>
        <taxon>Porites</taxon>
    </lineage>
</organism>
<sequence>MPHVQRMEVDQDGVNLTKQMLVSVLPRGSISKYSRVKTLKKLMPHVQGMEVDQDGDNLTWQMPVCHKDREWCSMMQDGDNLTRQMLISIRKTVNCNFIVSFRCHAKRVNQQVFKNEDFKERNGGQDGANLTQIQISRSGSQCFAGVDKVSFNTMEMVVMKRMGCPPIKLVMQDTLKSGAVPNKAAPLMPRAEVDEAAIALKDIKASGVDNIRG</sequence>
<evidence type="ECO:0000313" key="2">
    <source>
        <dbReference type="Proteomes" id="UP001159405"/>
    </source>
</evidence>
<accession>A0ABN8QUU2</accession>
<proteinExistence type="predicted"/>
<protein>
    <recommendedName>
        <fullName evidence="3">Vitellogenin</fullName>
    </recommendedName>
</protein>
<name>A0ABN8QUU2_9CNID</name>
<comment type="caution">
    <text evidence="1">The sequence shown here is derived from an EMBL/GenBank/DDBJ whole genome shotgun (WGS) entry which is preliminary data.</text>
</comment>
<evidence type="ECO:0000313" key="1">
    <source>
        <dbReference type="EMBL" id="CAH3170300.1"/>
    </source>
</evidence>
<dbReference type="EMBL" id="CALNXK010000155">
    <property type="protein sequence ID" value="CAH3170300.1"/>
    <property type="molecule type" value="Genomic_DNA"/>
</dbReference>
<reference evidence="1 2" key="1">
    <citation type="submission" date="2022-05" db="EMBL/GenBank/DDBJ databases">
        <authorList>
            <consortium name="Genoscope - CEA"/>
            <person name="William W."/>
        </authorList>
    </citation>
    <scope>NUCLEOTIDE SEQUENCE [LARGE SCALE GENOMIC DNA]</scope>
</reference>
<gene>
    <name evidence="1" type="ORF">PLOB_00010702</name>
</gene>
<dbReference type="Proteomes" id="UP001159405">
    <property type="component" value="Unassembled WGS sequence"/>
</dbReference>
<evidence type="ECO:0008006" key="3">
    <source>
        <dbReference type="Google" id="ProtNLM"/>
    </source>
</evidence>